<dbReference type="RefSeq" id="WP_036758307.1">
    <property type="nucleotide sequence ID" value="NZ_CP035287.1"/>
</dbReference>
<evidence type="ECO:0000259" key="1">
    <source>
        <dbReference type="Pfam" id="PF02771"/>
    </source>
</evidence>
<dbReference type="Gene3D" id="2.40.110.10">
    <property type="entry name" value="Butyryl-CoA Dehydrogenase, subunit A, domain 2"/>
    <property type="match status" value="1"/>
</dbReference>
<dbReference type="PANTHER" id="PTHR43884">
    <property type="entry name" value="ACYL-COA DEHYDROGENASE"/>
    <property type="match status" value="1"/>
</dbReference>
<proteinExistence type="predicted"/>
<keyword evidence="3" id="KW-1185">Reference proteome</keyword>
<dbReference type="AlphaFoldDB" id="A0AAQ0HF56"/>
<comment type="caution">
    <text evidence="2">The sequence shown here is derived from an EMBL/GenBank/DDBJ whole genome shotgun (WGS) entry which is preliminary data.</text>
</comment>
<dbReference type="PANTHER" id="PTHR43884:SF12">
    <property type="entry name" value="ISOVALERYL-COA DEHYDROGENASE, MITOCHONDRIAL-RELATED"/>
    <property type="match status" value="1"/>
</dbReference>
<protein>
    <submittedName>
        <fullName evidence="2">Acyl-CoA dehydrogenase-like protein</fullName>
    </submittedName>
</protein>
<reference evidence="2 3" key="1">
    <citation type="submission" date="2018-08" db="EMBL/GenBank/DDBJ databases">
        <title>Genomic Encyclopedia of Archaeal and Bacterial Type Strains, Phase II (KMG-II): from individual species to whole genera.</title>
        <authorList>
            <person name="Goeker M."/>
        </authorList>
    </citation>
    <scope>NUCLEOTIDE SEQUENCE [LARGE SCALE GENOMIC DNA]</scope>
    <source>
        <strain evidence="2 3">DSM 582</strain>
    </source>
</reference>
<evidence type="ECO:0000313" key="3">
    <source>
        <dbReference type="Proteomes" id="UP000256794"/>
    </source>
</evidence>
<dbReference type="GO" id="GO:0050660">
    <property type="term" value="F:flavin adenine dinucleotide binding"/>
    <property type="evidence" value="ECO:0007669"/>
    <property type="project" value="InterPro"/>
</dbReference>
<dbReference type="Gene3D" id="1.10.540.10">
    <property type="entry name" value="Acyl-CoA dehydrogenase/oxidase, N-terminal domain"/>
    <property type="match status" value="1"/>
</dbReference>
<organism evidence="2 3">
    <name type="scientific">Paracoccus versutus</name>
    <name type="common">Thiobacillus versutus</name>
    <dbReference type="NCBI Taxonomy" id="34007"/>
    <lineage>
        <taxon>Bacteria</taxon>
        <taxon>Pseudomonadati</taxon>
        <taxon>Pseudomonadota</taxon>
        <taxon>Alphaproteobacteria</taxon>
        <taxon>Rhodobacterales</taxon>
        <taxon>Paracoccaceae</taxon>
        <taxon>Paracoccus</taxon>
    </lineage>
</organism>
<feature type="domain" description="Acyl-CoA dehydrogenase/oxidase N-terminal" evidence="1">
    <location>
        <begin position="68"/>
        <end position="133"/>
    </location>
</feature>
<dbReference type="InterPro" id="IPR037069">
    <property type="entry name" value="AcylCoA_DH/ox_N_sf"/>
</dbReference>
<evidence type="ECO:0000313" key="2">
    <source>
        <dbReference type="EMBL" id="REG34113.1"/>
    </source>
</evidence>
<dbReference type="InterPro" id="IPR009100">
    <property type="entry name" value="AcylCoA_DH/oxidase_NM_dom_sf"/>
</dbReference>
<dbReference type="Proteomes" id="UP000256794">
    <property type="component" value="Unassembled WGS sequence"/>
</dbReference>
<dbReference type="EMBL" id="QUMX01000039">
    <property type="protein sequence ID" value="REG34113.1"/>
    <property type="molecule type" value="Genomic_DNA"/>
</dbReference>
<accession>A0AAQ0HF56</accession>
<dbReference type="Pfam" id="PF02771">
    <property type="entry name" value="Acyl-CoA_dh_N"/>
    <property type="match status" value="1"/>
</dbReference>
<dbReference type="InterPro" id="IPR046373">
    <property type="entry name" value="Acyl-CoA_Oxase/DH_mid-dom_sf"/>
</dbReference>
<dbReference type="InterPro" id="IPR013786">
    <property type="entry name" value="AcylCoA_DH/ox_N"/>
</dbReference>
<dbReference type="SUPFAM" id="SSF56645">
    <property type="entry name" value="Acyl-CoA dehydrogenase NM domain-like"/>
    <property type="match status" value="1"/>
</dbReference>
<gene>
    <name evidence="2" type="ORF">ATH84_103942</name>
</gene>
<sequence>MARFWDLAEEGGLLNEQEYKPQGIHVLFVSSLRPYTVMTTGKQVAGLGDVAGLKLRANGAAMDKAVRVPSAEAYGGAGLGISEAAIFLRAMTESGGAVQAASAIHLDILCLAPIVLFGTEKQRQRMLLPMIQGRAMACFGITEPDAGLNITKLKTRAMRQVLREQFAAGVCRRTEWAALRVRPRPASPRCSRSRRPPRICICAPAPAPRWPRYAGRARGRAAVRGCAALQPHARMVPRPAGAAGALRAWGVTNDELAGLRQAGLLLNRMERGAIWRIWMERWRWSPAERAASAAVWRWHWPGAAPMW</sequence>
<dbReference type="GO" id="GO:0003995">
    <property type="term" value="F:acyl-CoA dehydrogenase activity"/>
    <property type="evidence" value="ECO:0007669"/>
    <property type="project" value="TreeGrafter"/>
</dbReference>
<name>A0AAQ0HF56_PARVE</name>